<gene>
    <name evidence="2" type="primary">Contig2539.g2726</name>
    <name evidence="2" type="ORF">STYLEM_9544</name>
</gene>
<evidence type="ECO:0000313" key="3">
    <source>
        <dbReference type="Proteomes" id="UP000039865"/>
    </source>
</evidence>
<dbReference type="PANTHER" id="PTHR31472:SF5">
    <property type="entry name" value="OS05G0244600 PROTEIN"/>
    <property type="match status" value="1"/>
</dbReference>
<dbReference type="AlphaFoldDB" id="A0A078AGA4"/>
<dbReference type="SUPFAM" id="SSF50249">
    <property type="entry name" value="Nucleic acid-binding proteins"/>
    <property type="match status" value="1"/>
</dbReference>
<dbReference type="Gene3D" id="2.40.50.140">
    <property type="entry name" value="Nucleic acid-binding proteins"/>
    <property type="match status" value="1"/>
</dbReference>
<dbReference type="OrthoDB" id="2274046at2759"/>
<reference evidence="2 3" key="1">
    <citation type="submission" date="2014-06" db="EMBL/GenBank/DDBJ databases">
        <authorList>
            <person name="Swart Estienne"/>
        </authorList>
    </citation>
    <scope>NUCLEOTIDE SEQUENCE [LARGE SCALE GENOMIC DNA]</scope>
    <source>
        <strain evidence="2 3">130c</strain>
    </source>
</reference>
<dbReference type="InterPro" id="IPR012340">
    <property type="entry name" value="NA-bd_OB-fold"/>
</dbReference>
<organism evidence="2 3">
    <name type="scientific">Stylonychia lemnae</name>
    <name type="common">Ciliate</name>
    <dbReference type="NCBI Taxonomy" id="5949"/>
    <lineage>
        <taxon>Eukaryota</taxon>
        <taxon>Sar</taxon>
        <taxon>Alveolata</taxon>
        <taxon>Ciliophora</taxon>
        <taxon>Intramacronucleata</taxon>
        <taxon>Spirotrichea</taxon>
        <taxon>Stichotrichia</taxon>
        <taxon>Sporadotrichida</taxon>
        <taxon>Oxytrichidae</taxon>
        <taxon>Stylonychinae</taxon>
        <taxon>Stylonychia</taxon>
    </lineage>
</organism>
<dbReference type="EMBL" id="CCKQ01009074">
    <property type="protein sequence ID" value="CDW80542.1"/>
    <property type="molecule type" value="Genomic_DNA"/>
</dbReference>
<dbReference type="Pfam" id="PF21473">
    <property type="entry name" value="OB_Ssb-like"/>
    <property type="match status" value="1"/>
</dbReference>
<dbReference type="InParanoid" id="A0A078AGA4"/>
<keyword evidence="3" id="KW-1185">Reference proteome</keyword>
<feature type="domain" description="Single-stranded DNA binding protein Ssb-like OB fold" evidence="1">
    <location>
        <begin position="6"/>
        <end position="90"/>
    </location>
</feature>
<evidence type="ECO:0000313" key="2">
    <source>
        <dbReference type="EMBL" id="CDW80542.1"/>
    </source>
</evidence>
<evidence type="ECO:0000259" key="1">
    <source>
        <dbReference type="Pfam" id="PF21473"/>
    </source>
</evidence>
<sequence length="117" mass="13227">MKDLEPGTRVNMHLRVDSVKVTLEKKRYDGTQIRQAECIVGDQNGCVKLVAKDNQLDVVKEGSVITVRNAHANVVGEHLRLEVDRWGKVETSAEKIEKVNTTNNLSDVEYELVQVRK</sequence>
<dbReference type="InterPro" id="IPR048970">
    <property type="entry name" value="OB_Ssb-like"/>
</dbReference>
<name>A0A078AGA4_STYLE</name>
<dbReference type="OMA" id="LWNEQAD"/>
<protein>
    <recommendedName>
        <fullName evidence="1">Single-stranded DNA binding protein Ssb-like OB fold domain-containing protein</fullName>
    </recommendedName>
</protein>
<dbReference type="Proteomes" id="UP000039865">
    <property type="component" value="Unassembled WGS sequence"/>
</dbReference>
<accession>A0A078AGA4</accession>
<dbReference type="PANTHER" id="PTHR31472">
    <property type="entry name" value="OS05G0244600 PROTEIN"/>
    <property type="match status" value="1"/>
</dbReference>
<proteinExistence type="predicted"/>